<accession>A0A1I7U7Z7</accession>
<feature type="signal peptide" evidence="1">
    <location>
        <begin position="1"/>
        <end position="21"/>
    </location>
</feature>
<evidence type="ECO:0000256" key="1">
    <source>
        <dbReference type="SAM" id="SignalP"/>
    </source>
</evidence>
<name>A0A1I7U7Z7_9PELO</name>
<proteinExistence type="predicted"/>
<dbReference type="AlphaFoldDB" id="A0A1I7U7Z7"/>
<reference evidence="3" key="1">
    <citation type="submission" date="2016-11" db="UniProtKB">
        <authorList>
            <consortium name="WormBaseParasite"/>
        </authorList>
    </citation>
    <scope>IDENTIFICATION</scope>
</reference>
<protein>
    <submittedName>
        <fullName evidence="3">Uncharacterized protein</fullName>
    </submittedName>
</protein>
<organism evidence="2 3">
    <name type="scientific">Caenorhabditis tropicalis</name>
    <dbReference type="NCBI Taxonomy" id="1561998"/>
    <lineage>
        <taxon>Eukaryota</taxon>
        <taxon>Metazoa</taxon>
        <taxon>Ecdysozoa</taxon>
        <taxon>Nematoda</taxon>
        <taxon>Chromadorea</taxon>
        <taxon>Rhabditida</taxon>
        <taxon>Rhabditina</taxon>
        <taxon>Rhabditomorpha</taxon>
        <taxon>Rhabditoidea</taxon>
        <taxon>Rhabditidae</taxon>
        <taxon>Peloderinae</taxon>
        <taxon>Caenorhabditis</taxon>
    </lineage>
</organism>
<dbReference type="Proteomes" id="UP000095282">
    <property type="component" value="Unplaced"/>
</dbReference>
<dbReference type="STRING" id="1561998.A0A1I7U7Z7"/>
<dbReference type="WBParaSite" id="Csp11.Scaffold629.g15776.t2">
    <property type="protein sequence ID" value="Csp11.Scaffold629.g15776.t2"/>
    <property type="gene ID" value="Csp11.Scaffold629.g15776"/>
</dbReference>
<keyword evidence="1" id="KW-0732">Signal</keyword>
<feature type="chain" id="PRO_5009308490" evidence="1">
    <location>
        <begin position="22"/>
        <end position="135"/>
    </location>
</feature>
<evidence type="ECO:0000313" key="2">
    <source>
        <dbReference type="Proteomes" id="UP000095282"/>
    </source>
</evidence>
<keyword evidence="2" id="KW-1185">Reference proteome</keyword>
<evidence type="ECO:0000313" key="3">
    <source>
        <dbReference type="WBParaSite" id="Csp11.Scaffold629.g15776.t2"/>
    </source>
</evidence>
<sequence length="135" mass="15447">MIFNYSVLGLLLLLFVAITTAQLDSHFDDAQVYWPSQYKRSAPVPSSEGEIFQFPGLRGLRGKRDPVYNKRVPMMSLKGLREILNREDENGILNIKKGRNGDPFEVMSSLDVIPKGSQFLLRPVYVGERRRSSWD</sequence>